<proteinExistence type="inferred from homology"/>
<dbReference type="Gene3D" id="3.40.50.10420">
    <property type="entry name" value="NagB/RpiA/CoA transferase-like"/>
    <property type="match status" value="1"/>
</dbReference>
<keyword evidence="6" id="KW-0436">Ligase</keyword>
<dbReference type="Pfam" id="PF01812">
    <property type="entry name" value="5-FTHF_cyc-lig"/>
    <property type="match status" value="1"/>
</dbReference>
<evidence type="ECO:0000313" key="6">
    <source>
        <dbReference type="EMBL" id="RCS56221.1"/>
    </source>
</evidence>
<keyword evidence="2 4" id="KW-0547">Nucleotide-binding</keyword>
<evidence type="ECO:0000256" key="3">
    <source>
        <dbReference type="ARBA" id="ARBA00022840"/>
    </source>
</evidence>
<accession>A0A368KY30</accession>
<feature type="binding site" evidence="4">
    <location>
        <begin position="16"/>
        <end position="20"/>
    </location>
    <ligand>
        <name>ATP</name>
        <dbReference type="ChEBI" id="CHEBI:30616"/>
    </ligand>
</feature>
<comment type="similarity">
    <text evidence="1 5">Belongs to the 5-formyltetrahydrofolate cyclo-ligase family.</text>
</comment>
<dbReference type="PANTHER" id="PTHR23407">
    <property type="entry name" value="ATPASE INHIBITOR/5-FORMYLTETRAHYDROFOLATE CYCLO-LIGASE"/>
    <property type="match status" value="1"/>
</dbReference>
<evidence type="ECO:0000256" key="4">
    <source>
        <dbReference type="PIRSR" id="PIRSR006806-1"/>
    </source>
</evidence>
<dbReference type="GO" id="GO:0030272">
    <property type="term" value="F:5-formyltetrahydrofolate cyclo-ligase activity"/>
    <property type="evidence" value="ECO:0007669"/>
    <property type="project" value="UniProtKB-EC"/>
</dbReference>
<comment type="caution">
    <text evidence="6">The sequence shown here is derived from an EMBL/GenBank/DDBJ whole genome shotgun (WGS) entry which is preliminary data.</text>
</comment>
<dbReference type="GO" id="GO:0035999">
    <property type="term" value="P:tetrahydrofolate interconversion"/>
    <property type="evidence" value="ECO:0007669"/>
    <property type="project" value="TreeGrafter"/>
</dbReference>
<dbReference type="EMBL" id="QPEX01000003">
    <property type="protein sequence ID" value="RCS56221.1"/>
    <property type="molecule type" value="Genomic_DNA"/>
</dbReference>
<dbReference type="EC" id="6.3.3.2" evidence="5"/>
<dbReference type="InterPro" id="IPR037171">
    <property type="entry name" value="NagB/RpiA_transferase-like"/>
</dbReference>
<comment type="cofactor">
    <cofactor evidence="5">
        <name>Mg(2+)</name>
        <dbReference type="ChEBI" id="CHEBI:18420"/>
    </cofactor>
</comment>
<sequence length="203" mass="22764">MGADELNSPPPIPHPKQALRQELLAARRSLPERTDRSQKICNRFREAFPLTSSSRSLVYVSIREEVETISLLTNTLQAVGEVVVPYCLPDYQLGLFPLKQISELKKGAYGILEPDPELRAERYVDPQSLDLAVVPGVGFDPLGNRLGYGKGYFDRLLGRLRPECLRVALAFECQLVPTIQPQPHDIPMHYIVTEQQTLACQPS</sequence>
<evidence type="ECO:0000256" key="2">
    <source>
        <dbReference type="ARBA" id="ARBA00022741"/>
    </source>
</evidence>
<dbReference type="PIRSF" id="PIRSF006806">
    <property type="entry name" value="FTHF_cligase"/>
    <property type="match status" value="1"/>
</dbReference>
<keyword evidence="5" id="KW-0460">Magnesium</keyword>
<evidence type="ECO:0000256" key="1">
    <source>
        <dbReference type="ARBA" id="ARBA00010638"/>
    </source>
</evidence>
<organism evidence="6 7">
    <name type="scientific">Bremerella cremea</name>
    <dbReference type="NCBI Taxonomy" id="1031537"/>
    <lineage>
        <taxon>Bacteria</taxon>
        <taxon>Pseudomonadati</taxon>
        <taxon>Planctomycetota</taxon>
        <taxon>Planctomycetia</taxon>
        <taxon>Pirellulales</taxon>
        <taxon>Pirellulaceae</taxon>
        <taxon>Bremerella</taxon>
    </lineage>
</organism>
<reference evidence="6 7" key="1">
    <citation type="submission" date="2018-07" db="EMBL/GenBank/DDBJ databases">
        <title>Comparative genomes isolates from brazilian mangrove.</title>
        <authorList>
            <person name="De Araujo J.E."/>
            <person name="Taketani R.G."/>
            <person name="Silva M.C.P."/>
            <person name="Lourenco M.V."/>
            <person name="Oliveira V.M."/>
            <person name="Andreote F.D."/>
        </authorList>
    </citation>
    <scope>NUCLEOTIDE SEQUENCE [LARGE SCALE GENOMIC DNA]</scope>
    <source>
        <strain evidence="6 7">HEX PRIS-MGV</strain>
    </source>
</reference>
<dbReference type="GO" id="GO:0046872">
    <property type="term" value="F:metal ion binding"/>
    <property type="evidence" value="ECO:0007669"/>
    <property type="project" value="UniProtKB-KW"/>
</dbReference>
<dbReference type="Proteomes" id="UP000253562">
    <property type="component" value="Unassembled WGS sequence"/>
</dbReference>
<dbReference type="InterPro" id="IPR024185">
    <property type="entry name" value="FTHF_cligase-like_sf"/>
</dbReference>
<dbReference type="GO" id="GO:0005524">
    <property type="term" value="F:ATP binding"/>
    <property type="evidence" value="ECO:0007669"/>
    <property type="project" value="UniProtKB-KW"/>
</dbReference>
<gene>
    <name evidence="6" type="ORF">DTL42_00415</name>
</gene>
<feature type="binding site" evidence="4">
    <location>
        <position position="65"/>
    </location>
    <ligand>
        <name>substrate</name>
    </ligand>
</feature>
<dbReference type="NCBIfam" id="TIGR02727">
    <property type="entry name" value="MTHFS_bact"/>
    <property type="match status" value="1"/>
</dbReference>
<dbReference type="InterPro" id="IPR002698">
    <property type="entry name" value="FTHF_cligase"/>
</dbReference>
<evidence type="ECO:0000256" key="5">
    <source>
        <dbReference type="RuleBase" id="RU361279"/>
    </source>
</evidence>
<dbReference type="AlphaFoldDB" id="A0A368KY30"/>
<name>A0A368KY30_9BACT</name>
<comment type="catalytic activity">
    <reaction evidence="5">
        <text>(6S)-5-formyl-5,6,7,8-tetrahydrofolate + ATP = (6R)-5,10-methenyltetrahydrofolate + ADP + phosphate</text>
        <dbReference type="Rhea" id="RHEA:10488"/>
        <dbReference type="ChEBI" id="CHEBI:30616"/>
        <dbReference type="ChEBI" id="CHEBI:43474"/>
        <dbReference type="ChEBI" id="CHEBI:57455"/>
        <dbReference type="ChEBI" id="CHEBI:57457"/>
        <dbReference type="ChEBI" id="CHEBI:456216"/>
        <dbReference type="EC" id="6.3.3.2"/>
    </reaction>
</comment>
<keyword evidence="3 4" id="KW-0067">ATP-binding</keyword>
<keyword evidence="5" id="KW-0479">Metal-binding</keyword>
<feature type="binding site" evidence="4">
    <location>
        <position position="60"/>
    </location>
    <ligand>
        <name>substrate</name>
    </ligand>
</feature>
<evidence type="ECO:0000313" key="7">
    <source>
        <dbReference type="Proteomes" id="UP000253562"/>
    </source>
</evidence>
<dbReference type="SUPFAM" id="SSF100950">
    <property type="entry name" value="NagB/RpiA/CoA transferase-like"/>
    <property type="match status" value="1"/>
</dbReference>
<dbReference type="GO" id="GO:0009396">
    <property type="term" value="P:folic acid-containing compound biosynthetic process"/>
    <property type="evidence" value="ECO:0007669"/>
    <property type="project" value="TreeGrafter"/>
</dbReference>
<dbReference type="PANTHER" id="PTHR23407:SF1">
    <property type="entry name" value="5-FORMYLTETRAHYDROFOLATE CYCLO-LIGASE"/>
    <property type="match status" value="1"/>
</dbReference>
<protein>
    <recommendedName>
        <fullName evidence="5">5-formyltetrahydrofolate cyclo-ligase</fullName>
        <ecNumber evidence="5">6.3.3.2</ecNumber>
    </recommendedName>
</protein>